<feature type="domain" description="Beta-lactamase-related" evidence="2">
    <location>
        <begin position="53"/>
        <end position="357"/>
    </location>
</feature>
<evidence type="ECO:0000313" key="4">
    <source>
        <dbReference type="Proteomes" id="UP001602058"/>
    </source>
</evidence>
<organism evidence="3 4">
    <name type="scientific">Streptomyces bluensis</name>
    <dbReference type="NCBI Taxonomy" id="33897"/>
    <lineage>
        <taxon>Bacteria</taxon>
        <taxon>Bacillati</taxon>
        <taxon>Actinomycetota</taxon>
        <taxon>Actinomycetes</taxon>
        <taxon>Kitasatosporales</taxon>
        <taxon>Streptomycetaceae</taxon>
        <taxon>Streptomyces</taxon>
    </lineage>
</organism>
<dbReference type="InterPro" id="IPR051478">
    <property type="entry name" value="Beta-lactamase-like_AB/R"/>
</dbReference>
<dbReference type="EC" id="3.-.-.-" evidence="3"/>
<evidence type="ECO:0000256" key="1">
    <source>
        <dbReference type="ARBA" id="ARBA00038473"/>
    </source>
</evidence>
<proteinExistence type="inferred from homology"/>
<gene>
    <name evidence="3" type="ORF">ACFY1D_01490</name>
</gene>
<keyword evidence="3" id="KW-0378">Hydrolase</keyword>
<keyword evidence="4" id="KW-1185">Reference proteome</keyword>
<dbReference type="InterPro" id="IPR001466">
    <property type="entry name" value="Beta-lactam-related"/>
</dbReference>
<sequence length="376" mass="40009">MTALTETGSLADDADRRLAPALVRQATHHLLSAAPGASTIAVGLHREGRRATVVRGATAHHGGVPATAATRFEIGSATKTFTALLLAEQAARGELNLDDSLARHLPAVATGPAARHTITLTHLATHTSALPGTPPGLPRLLPALCGPLLQAPLPSRMTAAYAAYTPDHALRALGRTRLRARPGTRVRYSNYAVGLLGQALSAAAGGIPYPHLLDTRVLRPLGLRETDCTTTAPSGTTQATGYWHHRAQPPLRMPALTASGELRSSTRDLLTVTEALIDPASATGVPPSLHTALRDVLRPRLRIPRGTTLLALVWNIRPRPDGSHLYFHTGGTFGFSTFIGFNPHHRTALVALANTSAHRRNNLVQQAYNTLIDLHR</sequence>
<dbReference type="PANTHER" id="PTHR22935">
    <property type="entry name" value="PENICILLIN-BINDING PROTEIN"/>
    <property type="match status" value="1"/>
</dbReference>
<reference evidence="3 4" key="1">
    <citation type="submission" date="2024-10" db="EMBL/GenBank/DDBJ databases">
        <title>The Natural Products Discovery Center: Release of the First 8490 Sequenced Strains for Exploring Actinobacteria Biosynthetic Diversity.</title>
        <authorList>
            <person name="Kalkreuter E."/>
            <person name="Kautsar S.A."/>
            <person name="Yang D."/>
            <person name="Bader C.D."/>
            <person name="Teijaro C.N."/>
            <person name="Fluegel L."/>
            <person name="Davis C.M."/>
            <person name="Simpson J.R."/>
            <person name="Lauterbach L."/>
            <person name="Steele A.D."/>
            <person name="Gui C."/>
            <person name="Meng S."/>
            <person name="Li G."/>
            <person name="Viehrig K."/>
            <person name="Ye F."/>
            <person name="Su P."/>
            <person name="Kiefer A.F."/>
            <person name="Nichols A."/>
            <person name="Cepeda A.J."/>
            <person name="Yan W."/>
            <person name="Fan B."/>
            <person name="Jiang Y."/>
            <person name="Adhikari A."/>
            <person name="Zheng C.-J."/>
            <person name="Schuster L."/>
            <person name="Cowan T.M."/>
            <person name="Smanski M.J."/>
            <person name="Chevrette M.G."/>
            <person name="De Carvalho L.P.S."/>
            <person name="Shen B."/>
        </authorList>
    </citation>
    <scope>NUCLEOTIDE SEQUENCE [LARGE SCALE GENOMIC DNA]</scope>
    <source>
        <strain evidence="3 4">NPDC001390</strain>
    </source>
</reference>
<dbReference type="InterPro" id="IPR012338">
    <property type="entry name" value="Beta-lactam/transpept-like"/>
</dbReference>
<name>A0ABW6UAC7_9ACTN</name>
<dbReference type="PANTHER" id="PTHR22935:SF95">
    <property type="entry name" value="BETA-LACTAMASE-LIKE 1-RELATED"/>
    <property type="match status" value="1"/>
</dbReference>
<accession>A0ABW6UAC7</accession>
<comment type="caution">
    <text evidence="3">The sequence shown here is derived from an EMBL/GenBank/DDBJ whole genome shotgun (WGS) entry which is preliminary data.</text>
</comment>
<dbReference type="GO" id="GO:0016787">
    <property type="term" value="F:hydrolase activity"/>
    <property type="evidence" value="ECO:0007669"/>
    <property type="project" value="UniProtKB-KW"/>
</dbReference>
<evidence type="ECO:0000259" key="2">
    <source>
        <dbReference type="Pfam" id="PF00144"/>
    </source>
</evidence>
<evidence type="ECO:0000313" key="3">
    <source>
        <dbReference type="EMBL" id="MFF4520142.1"/>
    </source>
</evidence>
<dbReference type="Pfam" id="PF00144">
    <property type="entry name" value="Beta-lactamase"/>
    <property type="match status" value="1"/>
</dbReference>
<dbReference type="EMBL" id="JBIAWJ010000001">
    <property type="protein sequence ID" value="MFF4520142.1"/>
    <property type="molecule type" value="Genomic_DNA"/>
</dbReference>
<protein>
    <submittedName>
        <fullName evidence="3">Serine hydrolase domain-containing protein</fullName>
        <ecNumber evidence="3">3.-.-.-</ecNumber>
    </submittedName>
</protein>
<dbReference type="Proteomes" id="UP001602058">
    <property type="component" value="Unassembled WGS sequence"/>
</dbReference>
<comment type="similarity">
    <text evidence="1">Belongs to the beta-lactamase family.</text>
</comment>
<dbReference type="SUPFAM" id="SSF56601">
    <property type="entry name" value="beta-lactamase/transpeptidase-like"/>
    <property type="match status" value="1"/>
</dbReference>
<dbReference type="Gene3D" id="3.40.710.10">
    <property type="entry name" value="DD-peptidase/beta-lactamase superfamily"/>
    <property type="match status" value="1"/>
</dbReference>
<dbReference type="RefSeq" id="WP_387882688.1">
    <property type="nucleotide sequence ID" value="NZ_JBIAWJ010000001.1"/>
</dbReference>